<protein>
    <submittedName>
        <fullName evidence="1">Uncharacterized protein</fullName>
    </submittedName>
</protein>
<dbReference type="EMBL" id="JAHQIW010005650">
    <property type="protein sequence ID" value="KAJ1366720.1"/>
    <property type="molecule type" value="Genomic_DNA"/>
</dbReference>
<gene>
    <name evidence="1" type="ORF">KIN20_027472</name>
</gene>
<accession>A0AAD5QZD1</accession>
<name>A0AAD5QZD1_PARTN</name>
<dbReference type="AlphaFoldDB" id="A0AAD5QZD1"/>
<evidence type="ECO:0000313" key="1">
    <source>
        <dbReference type="EMBL" id="KAJ1366720.1"/>
    </source>
</evidence>
<dbReference type="Proteomes" id="UP001196413">
    <property type="component" value="Unassembled WGS sequence"/>
</dbReference>
<sequence>MLANTAISNNHTQPLKVEPQPLRISSLSLGNRDLSTRPPGCQWVKEDSPAELYQIYTIDVIPWSISVSPNRYSTEERHLIVAGASSSLLRPTFGVLPDGRSDYVLIVEQFSEQHLCEFHQPKA</sequence>
<organism evidence="1 2">
    <name type="scientific">Parelaphostrongylus tenuis</name>
    <name type="common">Meningeal worm</name>
    <dbReference type="NCBI Taxonomy" id="148309"/>
    <lineage>
        <taxon>Eukaryota</taxon>
        <taxon>Metazoa</taxon>
        <taxon>Ecdysozoa</taxon>
        <taxon>Nematoda</taxon>
        <taxon>Chromadorea</taxon>
        <taxon>Rhabditida</taxon>
        <taxon>Rhabditina</taxon>
        <taxon>Rhabditomorpha</taxon>
        <taxon>Strongyloidea</taxon>
        <taxon>Metastrongylidae</taxon>
        <taxon>Parelaphostrongylus</taxon>
    </lineage>
</organism>
<proteinExistence type="predicted"/>
<reference evidence="1" key="1">
    <citation type="submission" date="2021-06" db="EMBL/GenBank/DDBJ databases">
        <title>Parelaphostrongylus tenuis whole genome reference sequence.</title>
        <authorList>
            <person name="Garwood T.J."/>
            <person name="Larsen P.A."/>
            <person name="Fountain-Jones N.M."/>
            <person name="Garbe J.R."/>
            <person name="Macchietto M.G."/>
            <person name="Kania S.A."/>
            <person name="Gerhold R.W."/>
            <person name="Richards J.E."/>
            <person name="Wolf T.M."/>
        </authorList>
    </citation>
    <scope>NUCLEOTIDE SEQUENCE</scope>
    <source>
        <strain evidence="1">MNPRO001-30</strain>
        <tissue evidence="1">Meninges</tissue>
    </source>
</reference>
<keyword evidence="2" id="KW-1185">Reference proteome</keyword>
<evidence type="ECO:0000313" key="2">
    <source>
        <dbReference type="Proteomes" id="UP001196413"/>
    </source>
</evidence>
<comment type="caution">
    <text evidence="1">The sequence shown here is derived from an EMBL/GenBank/DDBJ whole genome shotgun (WGS) entry which is preliminary data.</text>
</comment>